<dbReference type="InterPro" id="IPR034405">
    <property type="entry name" value="F420"/>
</dbReference>
<dbReference type="PIRSF" id="PIRSF004762">
    <property type="entry name" value="CHP00423"/>
    <property type="match status" value="1"/>
</dbReference>
<dbReference type="PANTHER" id="PTHR43076:SF1">
    <property type="entry name" value="LIPOYL SYNTHASE 2"/>
    <property type="match status" value="1"/>
</dbReference>
<dbReference type="InterPro" id="IPR020050">
    <property type="entry name" value="FO_synthase_su2"/>
</dbReference>
<dbReference type="AlphaFoldDB" id="A0A382DEL3"/>
<evidence type="ECO:0000256" key="5">
    <source>
        <dbReference type="ARBA" id="ARBA00023004"/>
    </source>
</evidence>
<keyword evidence="4" id="KW-0479">Metal-binding</keyword>
<evidence type="ECO:0000256" key="4">
    <source>
        <dbReference type="ARBA" id="ARBA00022723"/>
    </source>
</evidence>
<dbReference type="GO" id="GO:0051539">
    <property type="term" value="F:4 iron, 4 sulfur cluster binding"/>
    <property type="evidence" value="ECO:0007669"/>
    <property type="project" value="UniProtKB-KW"/>
</dbReference>
<dbReference type="Pfam" id="PF19288">
    <property type="entry name" value="CofH_C"/>
    <property type="match status" value="1"/>
</dbReference>
<dbReference type="InterPro" id="IPR007197">
    <property type="entry name" value="rSAM"/>
</dbReference>
<dbReference type="PANTHER" id="PTHR43076">
    <property type="entry name" value="FO SYNTHASE (COFH)"/>
    <property type="match status" value="1"/>
</dbReference>
<dbReference type="GO" id="GO:0046872">
    <property type="term" value="F:metal ion binding"/>
    <property type="evidence" value="ECO:0007669"/>
    <property type="project" value="UniProtKB-KW"/>
</dbReference>
<organism evidence="8">
    <name type="scientific">marine metagenome</name>
    <dbReference type="NCBI Taxonomy" id="408172"/>
    <lineage>
        <taxon>unclassified sequences</taxon>
        <taxon>metagenomes</taxon>
        <taxon>ecological metagenomes</taxon>
    </lineage>
</organism>
<feature type="domain" description="Radical SAM core" evidence="7">
    <location>
        <begin position="49"/>
        <end position="292"/>
    </location>
</feature>
<dbReference type="SFLD" id="SFLDG01389">
    <property type="entry name" value="menaquinone_synthsis_involved"/>
    <property type="match status" value="1"/>
</dbReference>
<evidence type="ECO:0000256" key="6">
    <source>
        <dbReference type="ARBA" id="ARBA00023014"/>
    </source>
</evidence>
<dbReference type="SFLD" id="SFLDG01064">
    <property type="entry name" value="F420__menaquinone_cofactor_bio"/>
    <property type="match status" value="1"/>
</dbReference>
<keyword evidence="2" id="KW-0004">4Fe-4S</keyword>
<dbReference type="EMBL" id="UINC01038941">
    <property type="protein sequence ID" value="SVB36695.1"/>
    <property type="molecule type" value="Genomic_DNA"/>
</dbReference>
<dbReference type="Gene3D" id="3.20.20.70">
    <property type="entry name" value="Aldolase class I"/>
    <property type="match status" value="1"/>
</dbReference>
<dbReference type="NCBIfam" id="TIGR00423">
    <property type="entry name" value="CofH family radical SAM protein"/>
    <property type="match status" value="1"/>
</dbReference>
<evidence type="ECO:0000313" key="8">
    <source>
        <dbReference type="EMBL" id="SVB36695.1"/>
    </source>
</evidence>
<dbReference type="NCBIfam" id="TIGR03699">
    <property type="entry name" value="menaquin_MqnC"/>
    <property type="match status" value="1"/>
</dbReference>
<evidence type="ECO:0000259" key="7">
    <source>
        <dbReference type="PROSITE" id="PS51918"/>
    </source>
</evidence>
<dbReference type="SFLD" id="SFLDF00342">
    <property type="entry name" value="cyclic_dehypoxanthine_futalosi"/>
    <property type="match status" value="1"/>
</dbReference>
<dbReference type="HAMAP" id="MF_00992">
    <property type="entry name" value="MqnC"/>
    <property type="match status" value="1"/>
</dbReference>
<dbReference type="GO" id="GO:0009234">
    <property type="term" value="P:menaquinone biosynthetic process"/>
    <property type="evidence" value="ECO:0007669"/>
    <property type="project" value="InterPro"/>
</dbReference>
<dbReference type="Pfam" id="PF04055">
    <property type="entry name" value="Radical_SAM"/>
    <property type="match status" value="1"/>
</dbReference>
<dbReference type="GO" id="GO:0016765">
    <property type="term" value="F:transferase activity, transferring alkyl or aryl (other than methyl) groups"/>
    <property type="evidence" value="ECO:0007669"/>
    <property type="project" value="InterPro"/>
</dbReference>
<comment type="cofactor">
    <cofactor evidence="1">
        <name>[4Fe-4S] cluster</name>
        <dbReference type="ChEBI" id="CHEBI:49883"/>
    </cofactor>
</comment>
<dbReference type="SUPFAM" id="SSF102114">
    <property type="entry name" value="Radical SAM enzymes"/>
    <property type="match status" value="1"/>
</dbReference>
<keyword evidence="6" id="KW-0411">Iron-sulfur</keyword>
<accession>A0A382DEL3</accession>
<keyword evidence="3" id="KW-0949">S-adenosyl-L-methionine</keyword>
<dbReference type="PROSITE" id="PS51918">
    <property type="entry name" value="RADICAL_SAM"/>
    <property type="match status" value="1"/>
</dbReference>
<dbReference type="InterPro" id="IPR045567">
    <property type="entry name" value="CofH/MnqC-like_C"/>
</dbReference>
<evidence type="ECO:0000256" key="3">
    <source>
        <dbReference type="ARBA" id="ARBA00022691"/>
    </source>
</evidence>
<dbReference type="InterPro" id="IPR013785">
    <property type="entry name" value="Aldolase_TIM"/>
</dbReference>
<sequence>MISDMADKISLGERLTYEDGLRLFQHTNASELGMLADQVRWEKHPDPVVTYNIGRNINYTNVCWVRCKFCSFYRPPGHREGYTLPDEEVFRKIEDMISVGGNVPDSCEILMQGGLNPRLKLDYYEKLFSEITRRYPAVYIHSLSVAEIVYIARISKVSIEEALIRLRDAGLQSLPGAGAEILDDEVREEIAYRKESTEEWLDAHRTAHRIGMNSTATMMFGSTETIEHRMKHLLRVRDVQDKAREGDGGHFTAFIAWSFQPEGTELEGIHKATGYDYLRTVAVARLFLDNIENVQASYVTQGPKIAQIALRYGINDFGSTMMEENVISAGGVSFVMPTDEIERLIEDAGFEARRRNTRYEFVTG</sequence>
<evidence type="ECO:0000256" key="2">
    <source>
        <dbReference type="ARBA" id="ARBA00022485"/>
    </source>
</evidence>
<dbReference type="SFLD" id="SFLDS00029">
    <property type="entry name" value="Radical_SAM"/>
    <property type="match status" value="1"/>
</dbReference>
<dbReference type="SFLD" id="SFLDF00343">
    <property type="entry name" value="aminofutalosine_synthase_(mqnE"/>
    <property type="match status" value="1"/>
</dbReference>
<evidence type="ECO:0000256" key="1">
    <source>
        <dbReference type="ARBA" id="ARBA00001966"/>
    </source>
</evidence>
<keyword evidence="5" id="KW-0408">Iron</keyword>
<gene>
    <name evidence="8" type="ORF">METZ01_LOCUS189549</name>
</gene>
<dbReference type="GO" id="GO:0044689">
    <property type="term" value="F:7,8-didemethyl-8-hydroxy-5-deazariboflavin synthase activity"/>
    <property type="evidence" value="ECO:0007669"/>
    <property type="project" value="TreeGrafter"/>
</dbReference>
<dbReference type="InterPro" id="IPR022431">
    <property type="entry name" value="Cyclic_DHFL_synthase_mqnC"/>
</dbReference>
<dbReference type="InterPro" id="IPR058240">
    <property type="entry name" value="rSAM_sf"/>
</dbReference>
<name>A0A382DEL3_9ZZZZ</name>
<protein>
    <recommendedName>
        <fullName evidence="7">Radical SAM core domain-containing protein</fullName>
    </recommendedName>
</protein>
<reference evidence="8" key="1">
    <citation type="submission" date="2018-05" db="EMBL/GenBank/DDBJ databases">
        <authorList>
            <person name="Lanie J.A."/>
            <person name="Ng W.-L."/>
            <person name="Kazmierczak K.M."/>
            <person name="Andrzejewski T.M."/>
            <person name="Davidsen T.M."/>
            <person name="Wayne K.J."/>
            <person name="Tettelin H."/>
            <person name="Glass J.I."/>
            <person name="Rusch D."/>
            <person name="Podicherti R."/>
            <person name="Tsui H.-C.T."/>
            <person name="Winkler M.E."/>
        </authorList>
    </citation>
    <scope>NUCLEOTIDE SEQUENCE</scope>
</reference>
<proteinExistence type="inferred from homology"/>